<feature type="domain" description="PAC" evidence="12">
    <location>
        <begin position="182"/>
        <end position="232"/>
    </location>
</feature>
<dbReference type="PANTHER" id="PTHR45453:SF1">
    <property type="entry name" value="PHOSPHATE REGULON SENSOR PROTEIN PHOR"/>
    <property type="match status" value="1"/>
</dbReference>
<dbReference type="NCBIfam" id="NF046044">
    <property type="entry name" value="PnpS"/>
    <property type="match status" value="1"/>
</dbReference>
<dbReference type="SMART" id="SM00388">
    <property type="entry name" value="HisKA"/>
    <property type="match status" value="1"/>
</dbReference>
<dbReference type="Gene3D" id="3.30.565.10">
    <property type="entry name" value="Histidine kinase-like ATPase, C-terminal domain"/>
    <property type="match status" value="1"/>
</dbReference>
<dbReference type="SUPFAM" id="SSF55785">
    <property type="entry name" value="PYP-like sensor domain (PAS domain)"/>
    <property type="match status" value="1"/>
</dbReference>
<dbReference type="InterPro" id="IPR000700">
    <property type="entry name" value="PAS-assoc_C"/>
</dbReference>
<evidence type="ECO:0000313" key="15">
    <source>
        <dbReference type="Proteomes" id="UP000009315"/>
    </source>
</evidence>
<dbReference type="SMART" id="SM00091">
    <property type="entry name" value="PAS"/>
    <property type="match status" value="1"/>
</dbReference>
<dbReference type="GO" id="GO:0006355">
    <property type="term" value="P:regulation of DNA-templated transcription"/>
    <property type="evidence" value="ECO:0007669"/>
    <property type="project" value="InterPro"/>
</dbReference>
<evidence type="ECO:0000256" key="3">
    <source>
        <dbReference type="ARBA" id="ARBA00012438"/>
    </source>
</evidence>
<dbReference type="OrthoDB" id="112712at2"/>
<dbReference type="PROSITE" id="PS50113">
    <property type="entry name" value="PAC"/>
    <property type="match status" value="1"/>
</dbReference>
<dbReference type="RefSeq" id="WP_008412355.1">
    <property type="nucleotide sequence ID" value="NZ_CAOS01000012.1"/>
</dbReference>
<evidence type="ECO:0000259" key="11">
    <source>
        <dbReference type="PROSITE" id="PS50112"/>
    </source>
</evidence>
<dbReference type="CDD" id="cd00082">
    <property type="entry name" value="HisKA"/>
    <property type="match status" value="1"/>
</dbReference>
<accession>K8EAT6</accession>
<dbReference type="InterPro" id="IPR000014">
    <property type="entry name" value="PAS"/>
</dbReference>
<dbReference type="PROSITE" id="PS50109">
    <property type="entry name" value="HIS_KIN"/>
    <property type="match status" value="1"/>
</dbReference>
<evidence type="ECO:0000256" key="2">
    <source>
        <dbReference type="ARBA" id="ARBA00004370"/>
    </source>
</evidence>
<keyword evidence="7" id="KW-0902">Two-component regulatory system</keyword>
<keyword evidence="4" id="KW-0597">Phosphoprotein</keyword>
<comment type="catalytic activity">
    <reaction evidence="1">
        <text>ATP + protein L-histidine = ADP + protein N-phospho-L-histidine.</text>
        <dbReference type="EC" id="2.7.13.3"/>
    </reaction>
</comment>
<dbReference type="SMART" id="SM00304">
    <property type="entry name" value="HAMP"/>
    <property type="match status" value="1"/>
</dbReference>
<dbReference type="InterPro" id="IPR003660">
    <property type="entry name" value="HAMP_dom"/>
</dbReference>
<dbReference type="GO" id="GO:0000155">
    <property type="term" value="F:phosphorelay sensor kinase activity"/>
    <property type="evidence" value="ECO:0007669"/>
    <property type="project" value="InterPro"/>
</dbReference>
<dbReference type="GO" id="GO:0005886">
    <property type="term" value="C:plasma membrane"/>
    <property type="evidence" value="ECO:0007669"/>
    <property type="project" value="TreeGrafter"/>
</dbReference>
<reference evidence="14 15" key="1">
    <citation type="journal article" date="2013" name="Genome Announc.">
        <title>Genome Sequence of the Sulfate-Reducing Bacterium Desulfotomaculum hydrothermale Lam5(T).</title>
        <authorList>
            <person name="Amin O."/>
            <person name="Fardeau M.L."/>
            <person name="Valette O."/>
            <person name="Hirschler-Rea A."/>
            <person name="Barbe V."/>
            <person name="Medigue C."/>
            <person name="Vacherie B."/>
            <person name="Ollivier B."/>
            <person name="Bertin P.N."/>
            <person name="Dolla A."/>
        </authorList>
    </citation>
    <scope>NUCLEOTIDE SEQUENCE [LARGE SCALE GENOMIC DNA]</scope>
    <source>
        <strain evidence="15">Lam5 / DSM 18033</strain>
    </source>
</reference>
<dbReference type="GO" id="GO:0004721">
    <property type="term" value="F:phosphoprotein phosphatase activity"/>
    <property type="evidence" value="ECO:0007669"/>
    <property type="project" value="TreeGrafter"/>
</dbReference>
<dbReference type="CDD" id="cd00130">
    <property type="entry name" value="PAS"/>
    <property type="match status" value="1"/>
</dbReference>
<comment type="caution">
    <text evidence="14">The sequence shown here is derived from an EMBL/GenBank/DDBJ whole genome shotgun (WGS) entry which is preliminary data.</text>
</comment>
<dbReference type="SMART" id="SM00387">
    <property type="entry name" value="HATPase_c"/>
    <property type="match status" value="1"/>
</dbReference>
<evidence type="ECO:0000256" key="9">
    <source>
        <dbReference type="SAM" id="Phobius"/>
    </source>
</evidence>
<dbReference type="InterPro" id="IPR036097">
    <property type="entry name" value="HisK_dim/P_sf"/>
</dbReference>
<dbReference type="InterPro" id="IPR003594">
    <property type="entry name" value="HATPase_dom"/>
</dbReference>
<evidence type="ECO:0000313" key="14">
    <source>
        <dbReference type="EMBL" id="CCO08758.1"/>
    </source>
</evidence>
<dbReference type="STRING" id="1121428.DESHY_50066"/>
<dbReference type="InterPro" id="IPR005467">
    <property type="entry name" value="His_kinase_dom"/>
</dbReference>
<feature type="domain" description="PAS" evidence="11">
    <location>
        <begin position="111"/>
        <end position="185"/>
    </location>
</feature>
<dbReference type="eggNOG" id="COG5002">
    <property type="taxonomic scope" value="Bacteria"/>
</dbReference>
<dbReference type="GO" id="GO:0016036">
    <property type="term" value="P:cellular response to phosphate starvation"/>
    <property type="evidence" value="ECO:0007669"/>
    <property type="project" value="TreeGrafter"/>
</dbReference>
<dbReference type="InterPro" id="IPR004358">
    <property type="entry name" value="Sig_transdc_His_kin-like_C"/>
</dbReference>
<dbReference type="SUPFAM" id="SSF158472">
    <property type="entry name" value="HAMP domain-like"/>
    <property type="match status" value="1"/>
</dbReference>
<proteinExistence type="predicted"/>
<gene>
    <name evidence="14" type="ORF">DESHY_50066</name>
</gene>
<dbReference type="EC" id="2.7.13.3" evidence="3"/>
<dbReference type="AlphaFoldDB" id="K8EAT6"/>
<dbReference type="PROSITE" id="PS50885">
    <property type="entry name" value="HAMP"/>
    <property type="match status" value="1"/>
</dbReference>
<protein>
    <recommendedName>
        <fullName evidence="3">histidine kinase</fullName>
        <ecNumber evidence="3">2.7.13.3</ecNumber>
    </recommendedName>
</protein>
<comment type="subcellular location">
    <subcellularLocation>
        <location evidence="2">Membrane</location>
    </subcellularLocation>
</comment>
<dbReference type="FunFam" id="1.10.287.130:FF:000001">
    <property type="entry name" value="Two-component sensor histidine kinase"/>
    <property type="match status" value="1"/>
</dbReference>
<dbReference type="Pfam" id="PF00672">
    <property type="entry name" value="HAMP"/>
    <property type="match status" value="1"/>
</dbReference>
<feature type="domain" description="Histidine kinase" evidence="10">
    <location>
        <begin position="236"/>
        <end position="453"/>
    </location>
</feature>
<dbReference type="InterPro" id="IPR013767">
    <property type="entry name" value="PAS_fold"/>
</dbReference>
<dbReference type="Gene3D" id="3.30.450.20">
    <property type="entry name" value="PAS domain"/>
    <property type="match status" value="1"/>
</dbReference>
<sequence>MLKGIRQRAIGSYVFLFSVFMVLTFLRSLGVVDLLTVLLGSFWATVVMAWLTNRRLISPVEQITSVAQEMAGGFLDAEIRVKGEEELDDLAWSINYMARELRKNLTVITEERNRARAILNSMADGVIALDKDGRVILVNPVVESIFNVKEEEWIGNQLIKVIRNHELEQLFIRALNSMQPVLNNELQVLTPEPRLFRVEISPLKGNQEEKMGVVGLLTDVTERRKLERMRSEFVANVSHELRTPLTSINGFVETLLDGAVEDPATAKNFLSIINAEGKRLANLIDDLLKLSRLEDRRSKLNKQPVDLTEVIDNTVKMFAPRAWEKNIELTGELPQEMPPVPGDQGFLSQVMINLVDNAIKYTLPGGKVKIKVNFSRDEVTVSVADTGIGIPPESLPRVFERFYRVDKARSREMGGTGLGLSISKHIVEAHGGKIWATSDEAGSIFSFSLPLQE</sequence>
<dbReference type="PANTHER" id="PTHR45453">
    <property type="entry name" value="PHOSPHATE REGULON SENSOR PROTEIN PHOR"/>
    <property type="match status" value="1"/>
</dbReference>
<name>K8EAT6_9FIRM</name>
<keyword evidence="8 9" id="KW-0472">Membrane</keyword>
<evidence type="ECO:0000259" key="10">
    <source>
        <dbReference type="PROSITE" id="PS50109"/>
    </source>
</evidence>
<dbReference type="SUPFAM" id="SSF47384">
    <property type="entry name" value="Homodimeric domain of signal transducing histidine kinase"/>
    <property type="match status" value="1"/>
</dbReference>
<feature type="domain" description="HAMP" evidence="13">
    <location>
        <begin position="54"/>
        <end position="106"/>
    </location>
</feature>
<evidence type="ECO:0000256" key="6">
    <source>
        <dbReference type="ARBA" id="ARBA00022777"/>
    </source>
</evidence>
<organism evidence="14 15">
    <name type="scientific">Desulforamulus hydrothermalis Lam5 = DSM 18033</name>
    <dbReference type="NCBI Taxonomy" id="1121428"/>
    <lineage>
        <taxon>Bacteria</taxon>
        <taxon>Bacillati</taxon>
        <taxon>Bacillota</taxon>
        <taxon>Clostridia</taxon>
        <taxon>Eubacteriales</taxon>
        <taxon>Peptococcaceae</taxon>
        <taxon>Desulforamulus</taxon>
    </lineage>
</organism>
<dbReference type="Gene3D" id="1.10.287.130">
    <property type="match status" value="1"/>
</dbReference>
<dbReference type="Pfam" id="PF00512">
    <property type="entry name" value="HisKA"/>
    <property type="match status" value="1"/>
</dbReference>
<keyword evidence="5 14" id="KW-0808">Transferase</keyword>
<evidence type="ECO:0000256" key="4">
    <source>
        <dbReference type="ARBA" id="ARBA00022553"/>
    </source>
</evidence>
<dbReference type="CDD" id="cd00075">
    <property type="entry name" value="HATPase"/>
    <property type="match status" value="1"/>
</dbReference>
<evidence type="ECO:0000256" key="7">
    <source>
        <dbReference type="ARBA" id="ARBA00023012"/>
    </source>
</evidence>
<keyword evidence="9" id="KW-1133">Transmembrane helix</keyword>
<dbReference type="Pfam" id="PF00989">
    <property type="entry name" value="PAS"/>
    <property type="match status" value="1"/>
</dbReference>
<dbReference type="CDD" id="cd06225">
    <property type="entry name" value="HAMP"/>
    <property type="match status" value="1"/>
</dbReference>
<dbReference type="PROSITE" id="PS50112">
    <property type="entry name" value="PAS"/>
    <property type="match status" value="1"/>
</dbReference>
<dbReference type="Proteomes" id="UP000009315">
    <property type="component" value="Unassembled WGS sequence"/>
</dbReference>
<dbReference type="FunFam" id="3.30.565.10:FF:000006">
    <property type="entry name" value="Sensor histidine kinase WalK"/>
    <property type="match status" value="1"/>
</dbReference>
<evidence type="ECO:0000256" key="8">
    <source>
        <dbReference type="ARBA" id="ARBA00023136"/>
    </source>
</evidence>
<keyword evidence="6 14" id="KW-0418">Kinase</keyword>
<dbReference type="EMBL" id="CAOS01000012">
    <property type="protein sequence ID" value="CCO08758.1"/>
    <property type="molecule type" value="Genomic_DNA"/>
</dbReference>
<dbReference type="NCBIfam" id="TIGR00229">
    <property type="entry name" value="sensory_box"/>
    <property type="match status" value="1"/>
</dbReference>
<keyword evidence="15" id="KW-1185">Reference proteome</keyword>
<evidence type="ECO:0000256" key="1">
    <source>
        <dbReference type="ARBA" id="ARBA00000085"/>
    </source>
</evidence>
<dbReference type="PRINTS" id="PR00344">
    <property type="entry name" value="BCTRLSENSOR"/>
</dbReference>
<dbReference type="InterPro" id="IPR035965">
    <property type="entry name" value="PAS-like_dom_sf"/>
</dbReference>
<dbReference type="InterPro" id="IPR003661">
    <property type="entry name" value="HisK_dim/P_dom"/>
</dbReference>
<keyword evidence="9" id="KW-0812">Transmembrane</keyword>
<evidence type="ECO:0000256" key="5">
    <source>
        <dbReference type="ARBA" id="ARBA00022679"/>
    </source>
</evidence>
<feature type="transmembrane region" description="Helical" evidence="9">
    <location>
        <begin position="12"/>
        <end position="29"/>
    </location>
</feature>
<dbReference type="Gene3D" id="6.10.340.10">
    <property type="match status" value="1"/>
</dbReference>
<dbReference type="InterPro" id="IPR036890">
    <property type="entry name" value="HATPase_C_sf"/>
</dbReference>
<evidence type="ECO:0000259" key="13">
    <source>
        <dbReference type="PROSITE" id="PS50885"/>
    </source>
</evidence>
<dbReference type="InterPro" id="IPR050351">
    <property type="entry name" value="BphY/WalK/GraS-like"/>
</dbReference>
<dbReference type="SUPFAM" id="SSF55874">
    <property type="entry name" value="ATPase domain of HSP90 chaperone/DNA topoisomerase II/histidine kinase"/>
    <property type="match status" value="1"/>
</dbReference>
<evidence type="ECO:0000259" key="12">
    <source>
        <dbReference type="PROSITE" id="PS50113"/>
    </source>
</evidence>
<dbReference type="Pfam" id="PF02518">
    <property type="entry name" value="HATPase_c"/>
    <property type="match status" value="1"/>
</dbReference>